<name>A0ACB7Y6H0_9ERIC</name>
<accession>A0ACB7Y6H0</accession>
<evidence type="ECO:0000313" key="2">
    <source>
        <dbReference type="Proteomes" id="UP000828048"/>
    </source>
</evidence>
<proteinExistence type="predicted"/>
<sequence>MGELNDRLKPRSTVFVTAETTCFDAFGQAVDTTEVKEELFWIGYLDLLIQIGRGSYLPIKYRGEYGSLQVDQFTFSSSIADNMRSDSRGAMSARLSQIMLIIHGSPLLLLTGELAALWWLGELSVLWKCGENECKAVAVGAQLTIVKRFRTSDTTREFRRHCVVDLKSLKATILMIPFANWDETDGETLFRRLEGLGVPSSLVDFIPISDQYHEDSYNQ</sequence>
<evidence type="ECO:0000313" key="1">
    <source>
        <dbReference type="EMBL" id="KAH7849175.1"/>
    </source>
</evidence>
<comment type="caution">
    <text evidence="1">The sequence shown here is derived from an EMBL/GenBank/DDBJ whole genome shotgun (WGS) entry which is preliminary data.</text>
</comment>
<keyword evidence="2" id="KW-1185">Reference proteome</keyword>
<organism evidence="1 2">
    <name type="scientific">Vaccinium darrowii</name>
    <dbReference type="NCBI Taxonomy" id="229202"/>
    <lineage>
        <taxon>Eukaryota</taxon>
        <taxon>Viridiplantae</taxon>
        <taxon>Streptophyta</taxon>
        <taxon>Embryophyta</taxon>
        <taxon>Tracheophyta</taxon>
        <taxon>Spermatophyta</taxon>
        <taxon>Magnoliopsida</taxon>
        <taxon>eudicotyledons</taxon>
        <taxon>Gunneridae</taxon>
        <taxon>Pentapetalae</taxon>
        <taxon>asterids</taxon>
        <taxon>Ericales</taxon>
        <taxon>Ericaceae</taxon>
        <taxon>Vaccinioideae</taxon>
        <taxon>Vaccinieae</taxon>
        <taxon>Vaccinium</taxon>
    </lineage>
</organism>
<gene>
    <name evidence="1" type="ORF">Vadar_014150</name>
</gene>
<dbReference type="Proteomes" id="UP000828048">
    <property type="component" value="Chromosome 7"/>
</dbReference>
<dbReference type="EMBL" id="CM037157">
    <property type="protein sequence ID" value="KAH7849175.1"/>
    <property type="molecule type" value="Genomic_DNA"/>
</dbReference>
<protein>
    <submittedName>
        <fullName evidence="1">Uncharacterized protein</fullName>
    </submittedName>
</protein>
<reference evidence="1 2" key="1">
    <citation type="journal article" date="2021" name="Hortic Res">
        <title>High-quality reference genome and annotation aids understanding of berry development for evergreen blueberry (Vaccinium darrowii).</title>
        <authorList>
            <person name="Yu J."/>
            <person name="Hulse-Kemp A.M."/>
            <person name="Babiker E."/>
            <person name="Staton M."/>
        </authorList>
    </citation>
    <scope>NUCLEOTIDE SEQUENCE [LARGE SCALE GENOMIC DNA]</scope>
    <source>
        <strain evidence="2">cv. NJ 8807/NJ 8810</strain>
        <tissue evidence="1">Young leaf</tissue>
    </source>
</reference>